<dbReference type="GO" id="GO:0030272">
    <property type="term" value="F:5-formyltetrahydrofolate cyclo-ligase activity"/>
    <property type="evidence" value="ECO:0007669"/>
    <property type="project" value="UniProtKB-EC"/>
</dbReference>
<evidence type="ECO:0000256" key="2">
    <source>
        <dbReference type="ARBA" id="ARBA00022741"/>
    </source>
</evidence>
<protein>
    <recommendedName>
        <fullName evidence="5 7">5-formyltetrahydrofolate cyclo-ligase</fullName>
        <ecNumber evidence="5 7">6.3.3.2</ecNumber>
    </recommendedName>
</protein>
<dbReference type="PANTHER" id="PTHR23407">
    <property type="entry name" value="ATPASE INHIBITOR/5-FORMYLTETRAHYDROFOLATE CYCLO-LIGASE"/>
    <property type="match status" value="1"/>
</dbReference>
<comment type="cofactor">
    <cofactor evidence="7">
        <name>Mg(2+)</name>
        <dbReference type="ChEBI" id="CHEBI:18420"/>
    </cofactor>
</comment>
<comment type="catalytic activity">
    <reaction evidence="4 7">
        <text>(6S)-5-formyl-5,6,7,8-tetrahydrofolate + ATP = (6R)-5,10-methenyltetrahydrofolate + ADP + phosphate</text>
        <dbReference type="Rhea" id="RHEA:10488"/>
        <dbReference type="ChEBI" id="CHEBI:30616"/>
        <dbReference type="ChEBI" id="CHEBI:43474"/>
        <dbReference type="ChEBI" id="CHEBI:57455"/>
        <dbReference type="ChEBI" id="CHEBI:57457"/>
        <dbReference type="ChEBI" id="CHEBI:456216"/>
        <dbReference type="EC" id="6.3.3.2"/>
    </reaction>
</comment>
<evidence type="ECO:0000256" key="5">
    <source>
        <dbReference type="ARBA" id="ARBA00038966"/>
    </source>
</evidence>
<evidence type="ECO:0000256" key="7">
    <source>
        <dbReference type="RuleBase" id="RU361279"/>
    </source>
</evidence>
<dbReference type="EC" id="6.3.3.2" evidence="5 7"/>
<dbReference type="GO" id="GO:0009396">
    <property type="term" value="P:folic acid-containing compound biosynthetic process"/>
    <property type="evidence" value="ECO:0007669"/>
    <property type="project" value="TreeGrafter"/>
</dbReference>
<evidence type="ECO:0000256" key="4">
    <source>
        <dbReference type="ARBA" id="ARBA00036539"/>
    </source>
</evidence>
<dbReference type="EMBL" id="AJIX01000003">
    <property type="protein sequence ID" value="KGR21238.1"/>
    <property type="molecule type" value="Genomic_DNA"/>
</dbReference>
<feature type="binding site" evidence="6">
    <location>
        <begin position="150"/>
        <end position="158"/>
    </location>
    <ligand>
        <name>ATP</name>
        <dbReference type="ChEBI" id="CHEBI:30616"/>
    </ligand>
</feature>
<comment type="caution">
    <text evidence="8">The sequence shown here is derived from an EMBL/GenBank/DDBJ whole genome shotgun (WGS) entry which is preliminary data.</text>
</comment>
<organism evidence="8 9">
    <name type="scientific">Candida albicans P78048</name>
    <dbReference type="NCBI Taxonomy" id="1094989"/>
    <lineage>
        <taxon>Eukaryota</taxon>
        <taxon>Fungi</taxon>
        <taxon>Dikarya</taxon>
        <taxon>Ascomycota</taxon>
        <taxon>Saccharomycotina</taxon>
        <taxon>Pichiomycetes</taxon>
        <taxon>Debaryomycetaceae</taxon>
        <taxon>Candida/Lodderomyces clade</taxon>
        <taxon>Candida</taxon>
    </lineage>
</organism>
<dbReference type="InterPro" id="IPR037171">
    <property type="entry name" value="NagB/RpiA_transferase-like"/>
</dbReference>
<accession>A0AB34PYR5</accession>
<dbReference type="Pfam" id="PF01812">
    <property type="entry name" value="5-FTHF_cyc-lig"/>
    <property type="match status" value="1"/>
</dbReference>
<dbReference type="Proteomes" id="UP000030161">
    <property type="component" value="Unassembled WGS sequence"/>
</dbReference>
<name>A0AB34PYR5_CANAX</name>
<dbReference type="GO" id="GO:0005739">
    <property type="term" value="C:mitochondrion"/>
    <property type="evidence" value="ECO:0007669"/>
    <property type="project" value="TreeGrafter"/>
</dbReference>
<keyword evidence="2 6" id="KW-0547">Nucleotide-binding</keyword>
<dbReference type="GO" id="GO:0046872">
    <property type="term" value="F:metal ion binding"/>
    <property type="evidence" value="ECO:0007669"/>
    <property type="project" value="UniProtKB-KW"/>
</dbReference>
<evidence type="ECO:0000313" key="9">
    <source>
        <dbReference type="Proteomes" id="UP000030161"/>
    </source>
</evidence>
<sequence>MTNLPLKEVKRQLRKQLKSNLKTITQDSLIKQSHLIHQNLLSHEFFKTANNIAVFMNMPDSEVKTMEIIESCFKLGKSVYLPRCNYVSSPGRKSNYMSLLEMPSLEAIHQLKPQGKYQLLEPLTGNDAIETGILDLIIVPGVAFDKNKNRMGHGAGFYDEFITTFHNKFKRKPYLLGVALQEQIVDYIPTEPHDWKLDSIITSTNVY</sequence>
<dbReference type="AlphaFoldDB" id="A0AB34PYR5"/>
<dbReference type="GO" id="GO:0005524">
    <property type="term" value="F:ATP binding"/>
    <property type="evidence" value="ECO:0007669"/>
    <property type="project" value="UniProtKB-KW"/>
</dbReference>
<feature type="binding site" evidence="6">
    <location>
        <begin position="10"/>
        <end position="14"/>
    </location>
    <ligand>
        <name>ATP</name>
        <dbReference type="ChEBI" id="CHEBI:30616"/>
    </ligand>
</feature>
<dbReference type="GO" id="GO:0035999">
    <property type="term" value="P:tetrahydrofolate interconversion"/>
    <property type="evidence" value="ECO:0007669"/>
    <property type="project" value="TreeGrafter"/>
</dbReference>
<keyword evidence="7" id="KW-0460">Magnesium</keyword>
<keyword evidence="3 6" id="KW-0067">ATP-binding</keyword>
<keyword evidence="7" id="KW-0479">Metal-binding</keyword>
<proteinExistence type="inferred from homology"/>
<reference evidence="8 9" key="1">
    <citation type="submission" date="2013-12" db="EMBL/GenBank/DDBJ databases">
        <title>The Genome Sequence of Candida albicans P78048.</title>
        <authorList>
            <consortium name="The Broad Institute Genome Sequencing Platform"/>
            <consortium name="The Broad Institute Genome Sequencing Center for Infectious Disease"/>
            <person name="Cuomo C."/>
            <person name="Bennett R."/>
            <person name="Hirakawa M."/>
            <person name="Noverr M."/>
            <person name="Mitchell A."/>
            <person name="Young S.K."/>
            <person name="Zeng Q."/>
            <person name="Gargeya S."/>
            <person name="Fitzgerald M."/>
            <person name="Abouelleil A."/>
            <person name="Alvarado L."/>
            <person name="Berlin A.M."/>
            <person name="Chapman S.B."/>
            <person name="Dewar J."/>
            <person name="Goldberg J."/>
            <person name="Griggs A."/>
            <person name="Gujja S."/>
            <person name="Hansen M."/>
            <person name="Howarth C."/>
            <person name="Imamovic A."/>
            <person name="Larimer J."/>
            <person name="McCowan C."/>
            <person name="Murphy C."/>
            <person name="Pearson M."/>
            <person name="Priest M."/>
            <person name="Roberts A."/>
            <person name="Saif S."/>
            <person name="Shea T."/>
            <person name="Sykes S."/>
            <person name="Wortman J."/>
            <person name="Nusbaum C."/>
            <person name="Birren B."/>
        </authorList>
    </citation>
    <scope>NUCLEOTIDE SEQUENCE [LARGE SCALE GENOMIC DNA]</scope>
    <source>
        <strain evidence="8 9">P78048</strain>
    </source>
</reference>
<dbReference type="Gene3D" id="3.40.50.10420">
    <property type="entry name" value="NagB/RpiA/CoA transferase-like"/>
    <property type="match status" value="1"/>
</dbReference>
<dbReference type="SUPFAM" id="SSF100950">
    <property type="entry name" value="NagB/RpiA/CoA transferase-like"/>
    <property type="match status" value="1"/>
</dbReference>
<dbReference type="NCBIfam" id="TIGR02727">
    <property type="entry name" value="MTHFS_bact"/>
    <property type="match status" value="1"/>
</dbReference>
<feature type="binding site" evidence="6">
    <location>
        <position position="62"/>
    </location>
    <ligand>
        <name>substrate</name>
    </ligand>
</feature>
<comment type="similarity">
    <text evidence="1 7">Belongs to the 5-formyltetrahydrofolate cyclo-ligase family.</text>
</comment>
<evidence type="ECO:0000313" key="8">
    <source>
        <dbReference type="EMBL" id="KGR21238.1"/>
    </source>
</evidence>
<evidence type="ECO:0000256" key="6">
    <source>
        <dbReference type="PIRSR" id="PIRSR006806-1"/>
    </source>
</evidence>
<dbReference type="InterPro" id="IPR002698">
    <property type="entry name" value="FTHF_cligase"/>
</dbReference>
<dbReference type="PANTHER" id="PTHR23407:SF1">
    <property type="entry name" value="5-FORMYLTETRAHYDROFOLATE CYCLO-LIGASE"/>
    <property type="match status" value="1"/>
</dbReference>
<evidence type="ECO:0000256" key="3">
    <source>
        <dbReference type="ARBA" id="ARBA00022840"/>
    </source>
</evidence>
<dbReference type="InterPro" id="IPR024185">
    <property type="entry name" value="FTHF_cligase-like_sf"/>
</dbReference>
<evidence type="ECO:0000256" key="1">
    <source>
        <dbReference type="ARBA" id="ARBA00010638"/>
    </source>
</evidence>
<gene>
    <name evidence="8" type="ORF">MG3_00236</name>
</gene>
<feature type="binding site" evidence="6">
    <location>
        <position position="56"/>
    </location>
    <ligand>
        <name>substrate</name>
    </ligand>
</feature>
<dbReference type="PIRSF" id="PIRSF006806">
    <property type="entry name" value="FTHF_cligase"/>
    <property type="match status" value="1"/>
</dbReference>